<protein>
    <submittedName>
        <fullName evidence="3">Uncharacterized protein</fullName>
    </submittedName>
</protein>
<accession>A0ABR3NMR2</accession>
<evidence type="ECO:0000256" key="2">
    <source>
        <dbReference type="SAM" id="SignalP"/>
    </source>
</evidence>
<evidence type="ECO:0000313" key="3">
    <source>
        <dbReference type="EMBL" id="KAL1278182.1"/>
    </source>
</evidence>
<dbReference type="Proteomes" id="UP001558613">
    <property type="component" value="Unassembled WGS sequence"/>
</dbReference>
<feature type="signal peptide" evidence="2">
    <location>
        <begin position="1"/>
        <end position="21"/>
    </location>
</feature>
<keyword evidence="4" id="KW-1185">Reference proteome</keyword>
<reference evidence="3 4" key="1">
    <citation type="submission" date="2023-09" db="EMBL/GenBank/DDBJ databases">
        <authorList>
            <person name="Wang M."/>
        </authorList>
    </citation>
    <scope>NUCLEOTIDE SEQUENCE [LARGE SCALE GENOMIC DNA]</scope>
    <source>
        <strain evidence="3">GT-2023</strain>
        <tissue evidence="3">Liver</tissue>
    </source>
</reference>
<organism evidence="3 4">
    <name type="scientific">Cirrhinus molitorella</name>
    <name type="common">mud carp</name>
    <dbReference type="NCBI Taxonomy" id="172907"/>
    <lineage>
        <taxon>Eukaryota</taxon>
        <taxon>Metazoa</taxon>
        <taxon>Chordata</taxon>
        <taxon>Craniata</taxon>
        <taxon>Vertebrata</taxon>
        <taxon>Euteleostomi</taxon>
        <taxon>Actinopterygii</taxon>
        <taxon>Neopterygii</taxon>
        <taxon>Teleostei</taxon>
        <taxon>Ostariophysi</taxon>
        <taxon>Cypriniformes</taxon>
        <taxon>Cyprinidae</taxon>
        <taxon>Labeoninae</taxon>
        <taxon>Labeonini</taxon>
        <taxon>Cirrhinus</taxon>
    </lineage>
</organism>
<evidence type="ECO:0000313" key="4">
    <source>
        <dbReference type="Proteomes" id="UP001558613"/>
    </source>
</evidence>
<feature type="transmembrane region" description="Helical" evidence="1">
    <location>
        <begin position="217"/>
        <end position="237"/>
    </location>
</feature>
<keyword evidence="1" id="KW-1133">Transmembrane helix</keyword>
<evidence type="ECO:0000256" key="1">
    <source>
        <dbReference type="SAM" id="Phobius"/>
    </source>
</evidence>
<proteinExistence type="predicted"/>
<dbReference type="EMBL" id="JAYMGO010000003">
    <property type="protein sequence ID" value="KAL1278182.1"/>
    <property type="molecule type" value="Genomic_DNA"/>
</dbReference>
<feature type="chain" id="PRO_5045719581" evidence="2">
    <location>
        <begin position="22"/>
        <end position="257"/>
    </location>
</feature>
<name>A0ABR3NMR2_9TELE</name>
<gene>
    <name evidence="3" type="ORF">QQF64_024855</name>
</gene>
<keyword evidence="1" id="KW-0472">Membrane</keyword>
<sequence>MSGKFWILIIAFITHVYDVQSKCMQQDLKTHLDDLVFHDHIFEIKMFSPETKEHELLSVTSTLCSYWINNKKKKLKVVQTFEIMLYNLNEKFIDPNFCDSFNCTDAYVVHRVNTATFGEMYRKSCNGSVSDLKCPSKNTSLTTIAPTAEYSTTFLTTGNLLTTDHKKESTTASTTMVSLNITDPENLTTVSSPHTETKIQTLTDDNRNLWATIKTCYGLLVLSFVLNIVLLFTLLFYMRKNSKKKPSNVDQNLRDII</sequence>
<keyword evidence="2" id="KW-0732">Signal</keyword>
<keyword evidence="1" id="KW-0812">Transmembrane</keyword>
<comment type="caution">
    <text evidence="3">The sequence shown here is derived from an EMBL/GenBank/DDBJ whole genome shotgun (WGS) entry which is preliminary data.</text>
</comment>